<dbReference type="GO" id="GO:0005829">
    <property type="term" value="C:cytosol"/>
    <property type="evidence" value="ECO:0007669"/>
    <property type="project" value="TreeGrafter"/>
</dbReference>
<dbReference type="Proteomes" id="UP000078200">
    <property type="component" value="Unassembled WGS sequence"/>
</dbReference>
<evidence type="ECO:0000256" key="7">
    <source>
        <dbReference type="RuleBase" id="RU000304"/>
    </source>
</evidence>
<evidence type="ECO:0000256" key="6">
    <source>
        <dbReference type="PROSITE-ProRule" id="PRU10141"/>
    </source>
</evidence>
<dbReference type="InterPro" id="IPR008271">
    <property type="entry name" value="Ser/Thr_kinase_AS"/>
</dbReference>
<dbReference type="PANTHER" id="PTHR24353">
    <property type="entry name" value="CYCLIC NUCLEOTIDE-DEPENDENT PROTEIN KINASE"/>
    <property type="match status" value="1"/>
</dbReference>
<feature type="compositionally biased region" description="Basic and acidic residues" evidence="8">
    <location>
        <begin position="69"/>
        <end position="85"/>
    </location>
</feature>
<dbReference type="GO" id="GO:0004691">
    <property type="term" value="F:cAMP-dependent protein kinase activity"/>
    <property type="evidence" value="ECO:0007669"/>
    <property type="project" value="TreeGrafter"/>
</dbReference>
<keyword evidence="5 6" id="KW-0067">ATP-binding</keyword>
<evidence type="ECO:0000256" key="8">
    <source>
        <dbReference type="SAM" id="MobiDB-lite"/>
    </source>
</evidence>
<comment type="similarity">
    <text evidence="7">Belongs to the protein kinase superfamily.</text>
</comment>
<dbReference type="Pfam" id="PF00069">
    <property type="entry name" value="Pkinase"/>
    <property type="match status" value="1"/>
</dbReference>
<dbReference type="VEuPathDB" id="VectorBase:GAUT039258"/>
<evidence type="ECO:0008006" key="13">
    <source>
        <dbReference type="Google" id="ProtNLM"/>
    </source>
</evidence>
<protein>
    <recommendedName>
        <fullName evidence="13">Protein kinase domain-containing protein</fullName>
    </recommendedName>
</protein>
<dbReference type="FunFam" id="1.10.510.10:FF:000005">
    <property type="entry name" value="cAMP-dependent protein kinase catalytic subunit alpha"/>
    <property type="match status" value="1"/>
</dbReference>
<evidence type="ECO:0000256" key="3">
    <source>
        <dbReference type="ARBA" id="ARBA00022741"/>
    </source>
</evidence>
<organism evidence="11 12">
    <name type="scientific">Glossina austeni</name>
    <name type="common">Savannah tsetse fly</name>
    <dbReference type="NCBI Taxonomy" id="7395"/>
    <lineage>
        <taxon>Eukaryota</taxon>
        <taxon>Metazoa</taxon>
        <taxon>Ecdysozoa</taxon>
        <taxon>Arthropoda</taxon>
        <taxon>Hexapoda</taxon>
        <taxon>Insecta</taxon>
        <taxon>Pterygota</taxon>
        <taxon>Neoptera</taxon>
        <taxon>Endopterygota</taxon>
        <taxon>Diptera</taxon>
        <taxon>Brachycera</taxon>
        <taxon>Muscomorpha</taxon>
        <taxon>Hippoboscoidea</taxon>
        <taxon>Glossinidae</taxon>
        <taxon>Glossina</taxon>
    </lineage>
</organism>
<accession>A0A1A9VJB5</accession>
<feature type="region of interest" description="Disordered" evidence="8">
    <location>
        <begin position="61"/>
        <end position="90"/>
    </location>
</feature>
<dbReference type="Gene3D" id="1.10.510.10">
    <property type="entry name" value="Transferase(Phosphotransferase) domain 1"/>
    <property type="match status" value="1"/>
</dbReference>
<dbReference type="InterPro" id="IPR000719">
    <property type="entry name" value="Prot_kinase_dom"/>
</dbReference>
<dbReference type="InterPro" id="IPR017441">
    <property type="entry name" value="Protein_kinase_ATP_BS"/>
</dbReference>
<dbReference type="GO" id="GO:0005952">
    <property type="term" value="C:cAMP-dependent protein kinase complex"/>
    <property type="evidence" value="ECO:0007669"/>
    <property type="project" value="TreeGrafter"/>
</dbReference>
<feature type="domain" description="Protein kinase" evidence="9">
    <location>
        <begin position="128"/>
        <end position="384"/>
    </location>
</feature>
<dbReference type="AlphaFoldDB" id="A0A1A9VJB5"/>
<keyword evidence="3 6" id="KW-0547">Nucleotide-binding</keyword>
<proteinExistence type="inferred from homology"/>
<dbReference type="Gene3D" id="3.30.200.20">
    <property type="entry name" value="Phosphorylase Kinase, domain 1"/>
    <property type="match status" value="1"/>
</dbReference>
<reference evidence="11" key="1">
    <citation type="submission" date="2020-05" db="UniProtKB">
        <authorList>
            <consortium name="EnsemblMetazoa"/>
        </authorList>
    </citation>
    <scope>IDENTIFICATION</scope>
    <source>
        <strain evidence="11">TTRI</strain>
    </source>
</reference>
<dbReference type="SUPFAM" id="SSF56112">
    <property type="entry name" value="Protein kinase-like (PK-like)"/>
    <property type="match status" value="1"/>
</dbReference>
<feature type="binding site" evidence="6">
    <location>
        <position position="157"/>
    </location>
    <ligand>
        <name>ATP</name>
        <dbReference type="ChEBI" id="CHEBI:30616"/>
    </ligand>
</feature>
<evidence type="ECO:0000259" key="10">
    <source>
        <dbReference type="PROSITE" id="PS51285"/>
    </source>
</evidence>
<dbReference type="SMART" id="SM00133">
    <property type="entry name" value="S_TK_X"/>
    <property type="match status" value="1"/>
</dbReference>
<evidence type="ECO:0000256" key="2">
    <source>
        <dbReference type="ARBA" id="ARBA00022679"/>
    </source>
</evidence>
<sequence>MVQILMSSSVMDMLKPFVVKISSQSPFPYGFHGERFLSMIISTNFCTLSNVCQSVDSINEKQSNLSGGKRKEDAKTSMARKDNPADYRSPQTFSPSVDYETLLIKFREDFNKRWENNSVSPAIGLEGFDEKATLGAGSFGRVVLVKEKSSVRYYAAKILMKDQIVRTKQVAHVHNEKKVLECVRFPFMIYLEFATKDFDCLYLGLPFVNGGEMFTYHRKVRKFNEKQARFYAAQVFLGLEYLHNVHLLYRDLKPENILIDSNGYLKITDFGFAKKVETRTLTLCGTPEYLPPEIIQSKPYGTSVDWWSYGVLIFEFVAGNSPFSPYSKDVMVMYAKICENDYKMPAFFSAQLRDLIDHLLQVDLSKRYGNLTNGVKDIKEHAWFKPIDWYALLNQEIAPPYVPTVANMEDLSNFDKYPEVKPIHKSKSDRHADVFANF</sequence>
<dbReference type="EnsemblMetazoa" id="GAUT039258-RA">
    <property type="protein sequence ID" value="GAUT039258-PA"/>
    <property type="gene ID" value="GAUT039258"/>
</dbReference>
<name>A0A1A9VJB5_GLOAU</name>
<dbReference type="PROSITE" id="PS51285">
    <property type="entry name" value="AGC_KINASE_CTER"/>
    <property type="match status" value="1"/>
</dbReference>
<dbReference type="InterPro" id="IPR000961">
    <property type="entry name" value="AGC-kinase_C"/>
</dbReference>
<feature type="domain" description="AGC-kinase C-terminal" evidence="10">
    <location>
        <begin position="385"/>
        <end position="438"/>
    </location>
</feature>
<keyword evidence="12" id="KW-1185">Reference proteome</keyword>
<dbReference type="SMART" id="SM00220">
    <property type="entry name" value="S_TKc"/>
    <property type="match status" value="1"/>
</dbReference>
<keyword evidence="4" id="KW-0418">Kinase</keyword>
<dbReference type="GO" id="GO:0007476">
    <property type="term" value="P:imaginal disc-derived wing morphogenesis"/>
    <property type="evidence" value="ECO:0007669"/>
    <property type="project" value="UniProtKB-ARBA"/>
</dbReference>
<dbReference type="GO" id="GO:0005634">
    <property type="term" value="C:nucleus"/>
    <property type="evidence" value="ECO:0007669"/>
    <property type="project" value="TreeGrafter"/>
</dbReference>
<dbReference type="InterPro" id="IPR011009">
    <property type="entry name" value="Kinase-like_dom_sf"/>
</dbReference>
<dbReference type="STRING" id="7395.A0A1A9VJB5"/>
<keyword evidence="1 7" id="KW-0723">Serine/threonine-protein kinase</keyword>
<dbReference type="PROSITE" id="PS00107">
    <property type="entry name" value="PROTEIN_KINASE_ATP"/>
    <property type="match status" value="1"/>
</dbReference>
<dbReference type="PANTHER" id="PTHR24353:SF152">
    <property type="entry name" value="UT01108P-RELATED"/>
    <property type="match status" value="1"/>
</dbReference>
<evidence type="ECO:0000256" key="5">
    <source>
        <dbReference type="ARBA" id="ARBA00022840"/>
    </source>
</evidence>
<keyword evidence="2" id="KW-0808">Transferase</keyword>
<evidence type="ECO:0000313" key="12">
    <source>
        <dbReference type="Proteomes" id="UP000078200"/>
    </source>
</evidence>
<evidence type="ECO:0000256" key="1">
    <source>
        <dbReference type="ARBA" id="ARBA00022527"/>
    </source>
</evidence>
<dbReference type="GO" id="GO:0005524">
    <property type="term" value="F:ATP binding"/>
    <property type="evidence" value="ECO:0007669"/>
    <property type="project" value="UniProtKB-UniRule"/>
</dbReference>
<dbReference type="PROSITE" id="PS00108">
    <property type="entry name" value="PROTEIN_KINASE_ST"/>
    <property type="match status" value="1"/>
</dbReference>
<evidence type="ECO:0000256" key="4">
    <source>
        <dbReference type="ARBA" id="ARBA00022777"/>
    </source>
</evidence>
<evidence type="ECO:0000313" key="11">
    <source>
        <dbReference type="EnsemblMetazoa" id="GAUT039258-PA"/>
    </source>
</evidence>
<dbReference type="PROSITE" id="PS50011">
    <property type="entry name" value="PROTEIN_KINASE_DOM"/>
    <property type="match status" value="1"/>
</dbReference>
<evidence type="ECO:0000259" key="9">
    <source>
        <dbReference type="PROSITE" id="PS50011"/>
    </source>
</evidence>